<keyword evidence="3" id="KW-1185">Reference proteome</keyword>
<organism evidence="2 3">
    <name type="scientific">Nitrosomonas supralitoralis</name>
    <dbReference type="NCBI Taxonomy" id="2116706"/>
    <lineage>
        <taxon>Bacteria</taxon>
        <taxon>Pseudomonadati</taxon>
        <taxon>Pseudomonadota</taxon>
        <taxon>Betaproteobacteria</taxon>
        <taxon>Nitrosomonadales</taxon>
        <taxon>Nitrosomonadaceae</taxon>
        <taxon>Nitrosomonas</taxon>
    </lineage>
</organism>
<gene>
    <name evidence="2" type="ORF">C7H79_12860</name>
</gene>
<sequence>MPTMDTQKAMVILCKLETQDADPDVFLVISYIDSSGKNRYELFPIELTLEEKKAKTWLIKRGFPQNLLVNQAWTKIFETLNVPVTKTGTIVEKFGYFLEKNYFLPDNSFIGSEEAHTVYLHPKKSIFRPDYSKSGSLDEWKEKIATSALHSTRIMMGLCAGLSGYVLKIVGIIESGGFNLFGASSIGKTTVLKATISLAGPRCNLQSWNQTDTGVEELAYGYNDGFITFDEIKTIDPNDKEAIKKLSAIIYRLCSGIERNRSRKYKPDQDRWRTSIMSTGEVSLAMHAEKAGSRRMEGEEVRVIDVPADAGNAMGIFESLPEEFTDSSTYAQYLDEQSQLFYGTPQAAFLEELIANLSAENPETPVKVQLIEWMELFRKKCGVDPKSGIEVRFTNRFALAYAAGCLAVDYGIFPFTRKDVFKGISACYKAALSVKPESWEAKVNQQKSTLAKYLDSQEFLALDSKESWSVKVVAEIDGFSVSINDIPLIALKREVVKHLIPEIYLNDVLRICKSKGYLLSDANGNNTRSITLNGKKVRFYCFVSPADKESVKVVRKQNQGYAAKISSE</sequence>
<dbReference type="Pfam" id="PF06048">
    <property type="entry name" value="DUF927"/>
    <property type="match status" value="1"/>
</dbReference>
<feature type="domain" description="DUF927" evidence="1">
    <location>
        <begin position="21"/>
        <end position="264"/>
    </location>
</feature>
<dbReference type="EMBL" id="PXXU01000045">
    <property type="protein sequence ID" value="PSJ16547.1"/>
    <property type="molecule type" value="Genomic_DNA"/>
</dbReference>
<dbReference type="Proteomes" id="UP000241912">
    <property type="component" value="Unassembled WGS sequence"/>
</dbReference>
<comment type="caution">
    <text evidence="2">The sequence shown here is derived from an EMBL/GenBank/DDBJ whole genome shotgun (WGS) entry which is preliminary data.</text>
</comment>
<dbReference type="OrthoDB" id="784829at2"/>
<reference evidence="2 3" key="1">
    <citation type="submission" date="2018-03" db="EMBL/GenBank/DDBJ databases">
        <title>Draft genome of Nitrosomonas supralitoralis APG5.</title>
        <authorList>
            <person name="Urakawa H."/>
            <person name="Lopez J.V."/>
        </authorList>
    </citation>
    <scope>NUCLEOTIDE SEQUENCE [LARGE SCALE GENOMIC DNA]</scope>
    <source>
        <strain evidence="2 3">APG5</strain>
    </source>
</reference>
<evidence type="ECO:0000313" key="2">
    <source>
        <dbReference type="EMBL" id="PSJ16547.1"/>
    </source>
</evidence>
<name>A0A2P7NSV7_9PROT</name>
<dbReference type="AlphaFoldDB" id="A0A2P7NSV7"/>
<protein>
    <recommendedName>
        <fullName evidence="1">DUF927 domain-containing protein</fullName>
    </recommendedName>
</protein>
<accession>A0A2P7NSV7</accession>
<evidence type="ECO:0000259" key="1">
    <source>
        <dbReference type="Pfam" id="PF06048"/>
    </source>
</evidence>
<proteinExistence type="predicted"/>
<dbReference type="InterPro" id="IPR009270">
    <property type="entry name" value="DUF927"/>
</dbReference>
<evidence type="ECO:0000313" key="3">
    <source>
        <dbReference type="Proteomes" id="UP000241912"/>
    </source>
</evidence>